<gene>
    <name evidence="2" type="ORF">R2601_03678</name>
</gene>
<sequence>MSDSVRPSSRRIPAAANSSWRSRPSSARSRMRGSRSTISTVWCATLGTTRPRRRS</sequence>
<evidence type="ECO:0000313" key="3">
    <source>
        <dbReference type="Proteomes" id="UP000006230"/>
    </source>
</evidence>
<dbReference type="EMBL" id="AATQ01000001">
    <property type="protein sequence ID" value="EAU48642.1"/>
    <property type="molecule type" value="Genomic_DNA"/>
</dbReference>
<dbReference type="Proteomes" id="UP000006230">
    <property type="component" value="Unassembled WGS sequence"/>
</dbReference>
<comment type="caution">
    <text evidence="2">The sequence shown here is derived from an EMBL/GenBank/DDBJ whole genome shotgun (WGS) entry which is preliminary data.</text>
</comment>
<reference evidence="2 3" key="1">
    <citation type="journal article" date="2010" name="J. Bacteriol.">
        <title>Genome sequences of Pelagibaca bermudensis HTCC2601T and Maritimibacter alkaliphilus HTCC2654T, the type strains of two marine Roseobacter genera.</title>
        <authorList>
            <person name="Thrash J.C."/>
            <person name="Cho J.C."/>
            <person name="Ferriera S."/>
            <person name="Johnson J."/>
            <person name="Vergin K.L."/>
            <person name="Giovannoni S.J."/>
        </authorList>
    </citation>
    <scope>NUCLEOTIDE SEQUENCE [LARGE SCALE GENOMIC DNA]</scope>
    <source>
        <strain evidence="3">DSM 26914 / JCM 13377 / KCTC 12554 / HTCC2601</strain>
    </source>
</reference>
<organism evidence="2 3">
    <name type="scientific">Salipiger bermudensis (strain DSM 26914 / JCM 13377 / KCTC 12554 / HTCC2601)</name>
    <name type="common">Pelagibaca bermudensis</name>
    <dbReference type="NCBI Taxonomy" id="314265"/>
    <lineage>
        <taxon>Bacteria</taxon>
        <taxon>Pseudomonadati</taxon>
        <taxon>Pseudomonadota</taxon>
        <taxon>Alphaproteobacteria</taxon>
        <taxon>Rhodobacterales</taxon>
        <taxon>Roseobacteraceae</taxon>
        <taxon>Salipiger</taxon>
    </lineage>
</organism>
<keyword evidence="3" id="KW-1185">Reference proteome</keyword>
<dbReference type="HOGENOM" id="CLU_3028197_0_0_5"/>
<evidence type="ECO:0000256" key="1">
    <source>
        <dbReference type="SAM" id="MobiDB-lite"/>
    </source>
</evidence>
<name>Q0FWB0_SALBH</name>
<accession>Q0FWB0</accession>
<feature type="region of interest" description="Disordered" evidence="1">
    <location>
        <begin position="1"/>
        <end position="55"/>
    </location>
</feature>
<feature type="compositionally biased region" description="Polar residues" evidence="1">
    <location>
        <begin position="37"/>
        <end position="48"/>
    </location>
</feature>
<protein>
    <submittedName>
        <fullName evidence="2">Uncharacterized protein</fullName>
    </submittedName>
</protein>
<evidence type="ECO:0000313" key="2">
    <source>
        <dbReference type="EMBL" id="EAU48642.1"/>
    </source>
</evidence>
<proteinExistence type="predicted"/>
<dbReference type="AlphaFoldDB" id="Q0FWB0"/>
<feature type="compositionally biased region" description="Low complexity" evidence="1">
    <location>
        <begin position="14"/>
        <end position="28"/>
    </location>
</feature>